<comment type="catalytic activity">
    <reaction evidence="8 9">
        <text>L-kynurenine + NADPH + O2 + H(+) = 3-hydroxy-L-kynurenine + NADP(+) + H2O</text>
        <dbReference type="Rhea" id="RHEA:20545"/>
        <dbReference type="ChEBI" id="CHEBI:15377"/>
        <dbReference type="ChEBI" id="CHEBI:15378"/>
        <dbReference type="ChEBI" id="CHEBI:15379"/>
        <dbReference type="ChEBI" id="CHEBI:57783"/>
        <dbReference type="ChEBI" id="CHEBI:57959"/>
        <dbReference type="ChEBI" id="CHEBI:58125"/>
        <dbReference type="ChEBI" id="CHEBI:58349"/>
        <dbReference type="EC" id="1.14.13.9"/>
    </reaction>
</comment>
<sequence>MDSASLDNQQARKRIVIAGGGLVGALCACIMGRKGHQVDVYESRPDPRSEREQALAQGRSINLALSARGRAALARAGLEDTVISQAIPMRGRMIHSANGSKKAILYDPNTEQCIYSVSRQFLNEILLSEAEKNPNVSLHFSHKLVESKVDKGVVTFRNNENIVPTEVEIESDLIIGADGAHSALRQAMLKRPMTNFSQMYIDHAYMELRIPAKENGQHAMDTHYLHIWPRNEFMLIALPNLDGSFTATLFMPIPIFGELQSAEEVEAFFTREFPDAIRVIGKELLIKDFLSSRPSHLISVKCNPLNAGKGVLVGDAAHAMVPFYGQGMNAGFEDILILDNIFDIYKHEPVEKVLTRFSQSRVPNAHAICELALYNYVEMRCLVNQSVFILRRFLDYRLHKYFGKKWTPLYNNVTFSLTPYSECIQHKKWQDQVMSKVKYASWTVLSFTTLSALIFWKDFVQTRVHDALQLVSMK</sequence>
<dbReference type="PRINTS" id="PR00420">
    <property type="entry name" value="RNGMNOXGNASE"/>
</dbReference>
<dbReference type="EC" id="1.14.13.9" evidence="9"/>
<gene>
    <name evidence="11" type="ORF">ODALV1_LOCUS25631</name>
</gene>
<keyword evidence="3 9" id="KW-0662">Pyridine nucleotide biosynthesis</keyword>
<evidence type="ECO:0000256" key="9">
    <source>
        <dbReference type="HAMAP-Rule" id="MF_03018"/>
    </source>
</evidence>
<evidence type="ECO:0000256" key="6">
    <source>
        <dbReference type="ARBA" id="ARBA00023002"/>
    </source>
</evidence>
<evidence type="ECO:0000256" key="1">
    <source>
        <dbReference type="ARBA" id="ARBA00001974"/>
    </source>
</evidence>
<keyword evidence="9" id="KW-0472">Membrane</keyword>
<comment type="similarity">
    <text evidence="9">Belongs to the aromatic-ring hydroxylase family. KMO subfamily.</text>
</comment>
<dbReference type="InterPro" id="IPR036188">
    <property type="entry name" value="FAD/NAD-bd_sf"/>
</dbReference>
<dbReference type="EMBL" id="CAXLJM020000105">
    <property type="protein sequence ID" value="CAL8134674.1"/>
    <property type="molecule type" value="Genomic_DNA"/>
</dbReference>
<dbReference type="PANTHER" id="PTHR46028:SF2">
    <property type="entry name" value="KYNURENINE 3-MONOOXYGENASE"/>
    <property type="match status" value="1"/>
</dbReference>
<dbReference type="Pfam" id="PF01494">
    <property type="entry name" value="FAD_binding_3"/>
    <property type="match status" value="1"/>
</dbReference>
<evidence type="ECO:0000259" key="10">
    <source>
        <dbReference type="Pfam" id="PF01494"/>
    </source>
</evidence>
<comment type="caution">
    <text evidence="11">The sequence shown here is derived from an EMBL/GenBank/DDBJ whole genome shotgun (WGS) entry which is preliminary data.</text>
</comment>
<evidence type="ECO:0000256" key="5">
    <source>
        <dbReference type="ARBA" id="ARBA00022857"/>
    </source>
</evidence>
<comment type="function">
    <text evidence="9">Catalyzes the hydroxylation of L-kynurenine (L-Kyn) to form 3-hydroxy-L-kynurenine (L-3OHKyn). Required for synthesis of quinolinic acid.</text>
</comment>
<keyword evidence="7 9" id="KW-0503">Monooxygenase</keyword>
<keyword evidence="2 9" id="KW-0285">Flavoprotein</keyword>
<keyword evidence="12" id="KW-1185">Reference proteome</keyword>
<evidence type="ECO:0000313" key="11">
    <source>
        <dbReference type="EMBL" id="CAL8134674.1"/>
    </source>
</evidence>
<evidence type="ECO:0000256" key="8">
    <source>
        <dbReference type="ARBA" id="ARBA00047818"/>
    </source>
</evidence>
<name>A0ABP1RSI3_9HEXA</name>
<dbReference type="PANTHER" id="PTHR46028">
    <property type="entry name" value="KYNURENINE 3-MONOOXYGENASE"/>
    <property type="match status" value="1"/>
</dbReference>
<evidence type="ECO:0000256" key="4">
    <source>
        <dbReference type="ARBA" id="ARBA00022827"/>
    </source>
</evidence>
<dbReference type="InterPro" id="IPR002938">
    <property type="entry name" value="FAD-bd"/>
</dbReference>
<evidence type="ECO:0000256" key="2">
    <source>
        <dbReference type="ARBA" id="ARBA00022630"/>
    </source>
</evidence>
<protein>
    <recommendedName>
        <fullName evidence="9">Kynurenine 3-monooxygenase</fullName>
        <ecNumber evidence="9">1.14.13.9</ecNumber>
    </recommendedName>
    <alternativeName>
        <fullName evidence="9">Kynurenine 3-hydroxylase</fullName>
    </alternativeName>
</protein>
<accession>A0ABP1RSI3</accession>
<organism evidence="11 12">
    <name type="scientific">Orchesella dallaii</name>
    <dbReference type="NCBI Taxonomy" id="48710"/>
    <lineage>
        <taxon>Eukaryota</taxon>
        <taxon>Metazoa</taxon>
        <taxon>Ecdysozoa</taxon>
        <taxon>Arthropoda</taxon>
        <taxon>Hexapoda</taxon>
        <taxon>Collembola</taxon>
        <taxon>Entomobryomorpha</taxon>
        <taxon>Entomobryoidea</taxon>
        <taxon>Orchesellidae</taxon>
        <taxon>Orchesellinae</taxon>
        <taxon>Orchesella</taxon>
    </lineage>
</organism>
<keyword evidence="4 9" id="KW-0274">FAD</keyword>
<comment type="pathway">
    <text evidence="9">Cofactor biosynthesis; NAD(+) biosynthesis; quinolinate from L-kynurenine: step 1/3.</text>
</comment>
<keyword evidence="5 9" id="KW-0521">NADP</keyword>
<feature type="domain" description="FAD-binding" evidence="10">
    <location>
        <begin position="15"/>
        <end position="369"/>
    </location>
</feature>
<comment type="subcellular location">
    <subcellularLocation>
        <location evidence="9">Mitochondrion</location>
    </subcellularLocation>
    <subcellularLocation>
        <location evidence="9">Membrane</location>
        <topology evidence="9">Multi-pass membrane protein</topology>
    </subcellularLocation>
</comment>
<dbReference type="Gene3D" id="3.50.50.60">
    <property type="entry name" value="FAD/NAD(P)-binding domain"/>
    <property type="match status" value="1"/>
</dbReference>
<evidence type="ECO:0000256" key="7">
    <source>
        <dbReference type="ARBA" id="ARBA00023033"/>
    </source>
</evidence>
<comment type="cofactor">
    <cofactor evidence="1 9">
        <name>FAD</name>
        <dbReference type="ChEBI" id="CHEBI:57692"/>
    </cofactor>
</comment>
<dbReference type="InterPro" id="IPR027545">
    <property type="entry name" value="Kynurenine_monooxygenase"/>
</dbReference>
<dbReference type="Proteomes" id="UP001642540">
    <property type="component" value="Unassembled WGS sequence"/>
</dbReference>
<keyword evidence="6 9" id="KW-0560">Oxidoreductase</keyword>
<dbReference type="HAMAP" id="MF_01971">
    <property type="entry name" value="Kynurenine_monooxygenase"/>
    <property type="match status" value="1"/>
</dbReference>
<proteinExistence type="inferred from homology"/>
<evidence type="ECO:0000313" key="12">
    <source>
        <dbReference type="Proteomes" id="UP001642540"/>
    </source>
</evidence>
<evidence type="ECO:0000256" key="3">
    <source>
        <dbReference type="ARBA" id="ARBA00022642"/>
    </source>
</evidence>
<keyword evidence="9" id="KW-0496">Mitochondrion</keyword>
<reference evidence="11 12" key="1">
    <citation type="submission" date="2024-08" db="EMBL/GenBank/DDBJ databases">
        <authorList>
            <person name="Cucini C."/>
            <person name="Frati F."/>
        </authorList>
    </citation>
    <scope>NUCLEOTIDE SEQUENCE [LARGE SCALE GENOMIC DNA]</scope>
</reference>
<dbReference type="SUPFAM" id="SSF51905">
    <property type="entry name" value="FAD/NAD(P)-binding domain"/>
    <property type="match status" value="1"/>
</dbReference>